<dbReference type="EMBL" id="MU006607">
    <property type="protein sequence ID" value="KAF2742554.1"/>
    <property type="molecule type" value="Genomic_DNA"/>
</dbReference>
<organism evidence="2 3">
    <name type="scientific">Sporormia fimetaria CBS 119925</name>
    <dbReference type="NCBI Taxonomy" id="1340428"/>
    <lineage>
        <taxon>Eukaryota</taxon>
        <taxon>Fungi</taxon>
        <taxon>Dikarya</taxon>
        <taxon>Ascomycota</taxon>
        <taxon>Pezizomycotina</taxon>
        <taxon>Dothideomycetes</taxon>
        <taxon>Pleosporomycetidae</taxon>
        <taxon>Pleosporales</taxon>
        <taxon>Sporormiaceae</taxon>
        <taxon>Sporormia</taxon>
    </lineage>
</organism>
<accession>A0A6A6UYK7</accession>
<feature type="compositionally biased region" description="Basic and acidic residues" evidence="1">
    <location>
        <begin position="176"/>
        <end position="204"/>
    </location>
</feature>
<proteinExistence type="predicted"/>
<sequence length="214" mass="24298">MPRFKPVVGRIHMQEPTPAQWDAYLDPTETHALSGRDTYLVVHDWLFKGPGGYEHAAQIAAARTKEEEYMKRLREHNEIVQWERERGVKRPRRRFYGPGSIKEMKEVVSTDAEAVENGVDETANGQEELPTRTSVGVSKISTRSSEVPSISRRTPKRESASRKSQQHGSTQSSPEGRSKAKPWEKPYEGGFREVIPRKAKEGMDYHAPPGRGFN</sequence>
<evidence type="ECO:0000313" key="2">
    <source>
        <dbReference type="EMBL" id="KAF2742554.1"/>
    </source>
</evidence>
<keyword evidence="3" id="KW-1185">Reference proteome</keyword>
<feature type="region of interest" description="Disordered" evidence="1">
    <location>
        <begin position="120"/>
        <end position="214"/>
    </location>
</feature>
<protein>
    <submittedName>
        <fullName evidence="2">Uncharacterized protein</fullName>
    </submittedName>
</protein>
<reference evidence="2" key="1">
    <citation type="journal article" date="2020" name="Stud. Mycol.">
        <title>101 Dothideomycetes genomes: a test case for predicting lifestyles and emergence of pathogens.</title>
        <authorList>
            <person name="Haridas S."/>
            <person name="Albert R."/>
            <person name="Binder M."/>
            <person name="Bloem J."/>
            <person name="Labutti K."/>
            <person name="Salamov A."/>
            <person name="Andreopoulos B."/>
            <person name="Baker S."/>
            <person name="Barry K."/>
            <person name="Bills G."/>
            <person name="Bluhm B."/>
            <person name="Cannon C."/>
            <person name="Castanera R."/>
            <person name="Culley D."/>
            <person name="Daum C."/>
            <person name="Ezra D."/>
            <person name="Gonzalez J."/>
            <person name="Henrissat B."/>
            <person name="Kuo A."/>
            <person name="Liang C."/>
            <person name="Lipzen A."/>
            <person name="Lutzoni F."/>
            <person name="Magnuson J."/>
            <person name="Mondo S."/>
            <person name="Nolan M."/>
            <person name="Ohm R."/>
            <person name="Pangilinan J."/>
            <person name="Park H.-J."/>
            <person name="Ramirez L."/>
            <person name="Alfaro M."/>
            <person name="Sun H."/>
            <person name="Tritt A."/>
            <person name="Yoshinaga Y."/>
            <person name="Zwiers L.-H."/>
            <person name="Turgeon B."/>
            <person name="Goodwin S."/>
            <person name="Spatafora J."/>
            <person name="Crous P."/>
            <person name="Grigoriev I."/>
        </authorList>
    </citation>
    <scope>NUCLEOTIDE SEQUENCE</scope>
    <source>
        <strain evidence="2">CBS 119925</strain>
    </source>
</reference>
<feature type="compositionally biased region" description="Polar residues" evidence="1">
    <location>
        <begin position="131"/>
        <end position="152"/>
    </location>
</feature>
<evidence type="ECO:0000256" key="1">
    <source>
        <dbReference type="SAM" id="MobiDB-lite"/>
    </source>
</evidence>
<evidence type="ECO:0000313" key="3">
    <source>
        <dbReference type="Proteomes" id="UP000799440"/>
    </source>
</evidence>
<dbReference type="AlphaFoldDB" id="A0A6A6UYK7"/>
<gene>
    <name evidence="2" type="ORF">M011DRAFT_490509</name>
</gene>
<dbReference type="Proteomes" id="UP000799440">
    <property type="component" value="Unassembled WGS sequence"/>
</dbReference>
<feature type="compositionally biased region" description="Polar residues" evidence="1">
    <location>
        <begin position="162"/>
        <end position="175"/>
    </location>
</feature>
<name>A0A6A6UYK7_9PLEO</name>